<keyword evidence="4" id="KW-1185">Reference proteome</keyword>
<feature type="compositionally biased region" description="Polar residues" evidence="1">
    <location>
        <begin position="383"/>
        <end position="394"/>
    </location>
</feature>
<accession>A0ABR3PIE1</accession>
<name>A0ABR3PIE1_9PEZI</name>
<feature type="compositionally biased region" description="Low complexity" evidence="1">
    <location>
        <begin position="203"/>
        <end position="215"/>
    </location>
</feature>
<evidence type="ECO:0000313" key="3">
    <source>
        <dbReference type="EMBL" id="KAL1305910.1"/>
    </source>
</evidence>
<feature type="compositionally biased region" description="Polar residues" evidence="1">
    <location>
        <begin position="274"/>
        <end position="290"/>
    </location>
</feature>
<gene>
    <name evidence="3" type="ORF">AAFC00_004053</name>
</gene>
<feature type="compositionally biased region" description="Polar residues" evidence="1">
    <location>
        <begin position="121"/>
        <end position="145"/>
    </location>
</feature>
<feature type="compositionally biased region" description="Polar residues" evidence="1">
    <location>
        <begin position="216"/>
        <end position="245"/>
    </location>
</feature>
<proteinExistence type="predicted"/>
<evidence type="ECO:0000256" key="1">
    <source>
        <dbReference type="SAM" id="MobiDB-lite"/>
    </source>
</evidence>
<feature type="compositionally biased region" description="Polar residues" evidence="1">
    <location>
        <begin position="529"/>
        <end position="543"/>
    </location>
</feature>
<dbReference type="InterPro" id="IPR018838">
    <property type="entry name" value="ZGRF1-like_N"/>
</dbReference>
<feature type="compositionally biased region" description="Acidic residues" evidence="1">
    <location>
        <begin position="635"/>
        <end position="647"/>
    </location>
</feature>
<comment type="caution">
    <text evidence="3">The sequence shown here is derived from an EMBL/GenBank/DDBJ whole genome shotgun (WGS) entry which is preliminary data.</text>
</comment>
<dbReference type="GeneID" id="95977753"/>
<feature type="region of interest" description="Disordered" evidence="1">
    <location>
        <begin position="635"/>
        <end position="680"/>
    </location>
</feature>
<feature type="compositionally biased region" description="Basic and acidic residues" evidence="1">
    <location>
        <begin position="173"/>
        <end position="187"/>
    </location>
</feature>
<dbReference type="EMBL" id="JBFMKM010000005">
    <property type="protein sequence ID" value="KAL1305910.1"/>
    <property type="molecule type" value="Genomic_DNA"/>
</dbReference>
<feature type="compositionally biased region" description="Basic and acidic residues" evidence="1">
    <location>
        <begin position="665"/>
        <end position="680"/>
    </location>
</feature>
<evidence type="ECO:0000259" key="2">
    <source>
        <dbReference type="Pfam" id="PF10382"/>
    </source>
</evidence>
<organism evidence="3 4">
    <name type="scientific">Neodothiora populina</name>
    <dbReference type="NCBI Taxonomy" id="2781224"/>
    <lineage>
        <taxon>Eukaryota</taxon>
        <taxon>Fungi</taxon>
        <taxon>Dikarya</taxon>
        <taxon>Ascomycota</taxon>
        <taxon>Pezizomycotina</taxon>
        <taxon>Dothideomycetes</taxon>
        <taxon>Dothideomycetidae</taxon>
        <taxon>Dothideales</taxon>
        <taxon>Dothioraceae</taxon>
        <taxon>Neodothiora</taxon>
    </lineage>
</organism>
<dbReference type="RefSeq" id="XP_069202183.1">
    <property type="nucleotide sequence ID" value="XM_069343629.1"/>
</dbReference>
<dbReference type="Pfam" id="PF10382">
    <property type="entry name" value="ZGRF1-like_N"/>
    <property type="match status" value="1"/>
</dbReference>
<dbReference type="PANTHER" id="PTHR28535:SF1">
    <property type="entry name" value="PROTEIN ZGRF1"/>
    <property type="match status" value="1"/>
</dbReference>
<feature type="compositionally biased region" description="Low complexity" evidence="1">
    <location>
        <begin position="363"/>
        <end position="377"/>
    </location>
</feature>
<feature type="domain" description="5'-3' DNA helicase ZGRF1-like N-terminal" evidence="2">
    <location>
        <begin position="23"/>
        <end position="104"/>
    </location>
</feature>
<sequence length="680" mass="74621">MTTSVQRSTPSLSIPQTQNTAPVIEFNCLYTHDLRRKQKRWQDGFLRYHTFNKRAMVYDVPRNFLGDLHWTEGADIQEGDELILEKGGVVVQVAEEVGRTETDLKELLQRTNHANKPSPRSAVQSPGHWTQPSRGVSVAPSNNVTPAKHRSLQSLLGPQRGPIGKASLPGKSPFEERNRDQENRSSESGRASKRQKTDAWNVTRTTKTPKQTTKTAVSATHSNRGKATTKASNNKDASGQRQLSVTEVIDLLSDTDPTPRSPGLHSGPTVEASLATSAQDRGGQNATSPRPDSLDPGILRENRPISSTETSRHFVRGDSPSVHRVQRRETAEAANVAARRHIDRASSVGPAEVPRSNEQSLSRTANTTSDTSDNTRPPADKVPTQTITNSQRQGQALRLVSSAPRRMLVIQSLSSKAGKQRDSRQEVREHSSDPERPSSERGNVATTRRQNKPPEPEAARSEAQSIHRHRLQERLAQIGTSARKSDTDEESSSTRTVEPLKSTSSTSHNLPQPAETAPTTHMFPPPLPMNQSNPQRRPNNGSTRFLHPQAKDDMLTRSRTPSTTVHQPIHRVAPPPRSATNAPMGPPPRPASTNTRQSSGVTTVMLAKPFKAPSAASTEEAMISATEAAEAIAEDDFSESLDVEEEQIGALQEESNSDLGPWSKEAFDLMDWRPPDRELA</sequence>
<dbReference type="PANTHER" id="PTHR28535">
    <property type="entry name" value="ZINC FINGER GRF-TYPE CONTAINING 1"/>
    <property type="match status" value="1"/>
</dbReference>
<feature type="region of interest" description="Disordered" evidence="1">
    <location>
        <begin position="110"/>
        <end position="394"/>
    </location>
</feature>
<feature type="compositionally biased region" description="Basic and acidic residues" evidence="1">
    <location>
        <begin position="419"/>
        <end position="439"/>
    </location>
</feature>
<dbReference type="InterPro" id="IPR052800">
    <property type="entry name" value="DNA_Repair_Helicase_ZGRF1"/>
</dbReference>
<feature type="region of interest" description="Disordered" evidence="1">
    <location>
        <begin position="412"/>
        <end position="599"/>
    </location>
</feature>
<evidence type="ECO:0000313" key="4">
    <source>
        <dbReference type="Proteomes" id="UP001562354"/>
    </source>
</evidence>
<feature type="compositionally biased region" description="Polar residues" evidence="1">
    <location>
        <begin position="501"/>
        <end position="510"/>
    </location>
</feature>
<dbReference type="Proteomes" id="UP001562354">
    <property type="component" value="Unassembled WGS sequence"/>
</dbReference>
<reference evidence="3 4" key="1">
    <citation type="submission" date="2024-07" db="EMBL/GenBank/DDBJ databases">
        <title>Draft sequence of the Neodothiora populina.</title>
        <authorList>
            <person name="Drown D.D."/>
            <person name="Schuette U.S."/>
            <person name="Buechlein A.B."/>
            <person name="Rusch D.R."/>
            <person name="Winton L.W."/>
            <person name="Adams G.A."/>
        </authorList>
    </citation>
    <scope>NUCLEOTIDE SEQUENCE [LARGE SCALE GENOMIC DNA]</scope>
    <source>
        <strain evidence="3 4">CPC 39397</strain>
    </source>
</reference>
<feature type="compositionally biased region" description="Polar residues" evidence="1">
    <location>
        <begin position="557"/>
        <end position="566"/>
    </location>
</feature>
<protein>
    <recommendedName>
        <fullName evidence="2">5'-3' DNA helicase ZGRF1-like N-terminal domain-containing protein</fullName>
    </recommendedName>
</protein>